<protein>
    <submittedName>
        <fullName evidence="2">Uncharacterized protein</fullName>
    </submittedName>
</protein>
<feature type="region of interest" description="Disordered" evidence="1">
    <location>
        <begin position="22"/>
        <end position="65"/>
    </location>
</feature>
<proteinExistence type="predicted"/>
<dbReference type="AlphaFoldDB" id="A0A9X9PU51"/>
<name>A0A9X9PU51_GULGU</name>
<evidence type="ECO:0000256" key="1">
    <source>
        <dbReference type="SAM" id="MobiDB-lite"/>
    </source>
</evidence>
<evidence type="ECO:0000313" key="3">
    <source>
        <dbReference type="Proteomes" id="UP000269945"/>
    </source>
</evidence>
<feature type="non-terminal residue" evidence="2">
    <location>
        <position position="93"/>
    </location>
</feature>
<evidence type="ECO:0000313" key="2">
    <source>
        <dbReference type="EMBL" id="VCW66440.1"/>
    </source>
</evidence>
<dbReference type="EMBL" id="CYRY02001800">
    <property type="protein sequence ID" value="VCW66440.1"/>
    <property type="molecule type" value="Genomic_DNA"/>
</dbReference>
<keyword evidence="3" id="KW-1185">Reference proteome</keyword>
<comment type="caution">
    <text evidence="2">The sequence shown here is derived from an EMBL/GenBank/DDBJ whole genome shotgun (WGS) entry which is preliminary data.</text>
</comment>
<feature type="non-terminal residue" evidence="2">
    <location>
        <position position="1"/>
    </location>
</feature>
<sequence length="93" mass="9538">RGSCAPRLPGVRAAPAALPAPFAQAPGSVQRAPSERGSDRPCGLGTLQPGEGGGGGPARGPLWSPHAVLVPGLWSRFHDRDQDADCHPGPWLC</sequence>
<gene>
    <name evidence="2" type="ORF">BN2614_LOCUS3</name>
</gene>
<accession>A0A9X9PU51</accession>
<reference evidence="2 3" key="1">
    <citation type="submission" date="2018-10" db="EMBL/GenBank/DDBJ databases">
        <authorList>
            <person name="Ekblom R."/>
            <person name="Jareborg N."/>
        </authorList>
    </citation>
    <scope>NUCLEOTIDE SEQUENCE [LARGE SCALE GENOMIC DNA]</scope>
    <source>
        <tissue evidence="2">Muscle</tissue>
    </source>
</reference>
<dbReference type="Proteomes" id="UP000269945">
    <property type="component" value="Unassembled WGS sequence"/>
</dbReference>
<organism evidence="2 3">
    <name type="scientific">Gulo gulo</name>
    <name type="common">Wolverine</name>
    <name type="synonym">Gluton</name>
    <dbReference type="NCBI Taxonomy" id="48420"/>
    <lineage>
        <taxon>Eukaryota</taxon>
        <taxon>Metazoa</taxon>
        <taxon>Chordata</taxon>
        <taxon>Craniata</taxon>
        <taxon>Vertebrata</taxon>
        <taxon>Euteleostomi</taxon>
        <taxon>Mammalia</taxon>
        <taxon>Eutheria</taxon>
        <taxon>Laurasiatheria</taxon>
        <taxon>Carnivora</taxon>
        <taxon>Caniformia</taxon>
        <taxon>Musteloidea</taxon>
        <taxon>Mustelidae</taxon>
        <taxon>Guloninae</taxon>
        <taxon>Gulo</taxon>
    </lineage>
</organism>